<comment type="caution">
    <text evidence="1">The sequence shown here is derived from an EMBL/GenBank/DDBJ whole genome shotgun (WGS) entry which is preliminary data.</text>
</comment>
<accession>X1AG37</accession>
<dbReference type="InterPro" id="IPR038071">
    <property type="entry name" value="UROD/MetE-like_sf"/>
</dbReference>
<organism evidence="1">
    <name type="scientific">marine sediment metagenome</name>
    <dbReference type="NCBI Taxonomy" id="412755"/>
    <lineage>
        <taxon>unclassified sequences</taxon>
        <taxon>metagenomes</taxon>
        <taxon>ecological metagenomes</taxon>
    </lineage>
</organism>
<dbReference type="Gene3D" id="3.20.20.210">
    <property type="match status" value="1"/>
</dbReference>
<proteinExistence type="predicted"/>
<reference evidence="1" key="1">
    <citation type="journal article" date="2014" name="Front. Microbiol.">
        <title>High frequency of phylogenetically diverse reductive dehalogenase-homologous genes in deep subseafloor sedimentary metagenomes.</title>
        <authorList>
            <person name="Kawai M."/>
            <person name="Futagami T."/>
            <person name="Toyoda A."/>
            <person name="Takaki Y."/>
            <person name="Nishi S."/>
            <person name="Hori S."/>
            <person name="Arai W."/>
            <person name="Tsubouchi T."/>
            <person name="Morono Y."/>
            <person name="Uchiyama I."/>
            <person name="Ito T."/>
            <person name="Fujiyama A."/>
            <person name="Inagaki F."/>
            <person name="Takami H."/>
        </authorList>
    </citation>
    <scope>NUCLEOTIDE SEQUENCE</scope>
    <source>
        <strain evidence="1">Expedition CK06-06</strain>
    </source>
</reference>
<dbReference type="EMBL" id="BART01009783">
    <property type="protein sequence ID" value="GAG80899.1"/>
    <property type="molecule type" value="Genomic_DNA"/>
</dbReference>
<evidence type="ECO:0000313" key="1">
    <source>
        <dbReference type="EMBL" id="GAG80899.1"/>
    </source>
</evidence>
<sequence length="72" mass="8290">WEYLKTTEGMMSLIASKERIKKNLLDALELYKERLRFIGPDCGLGGWPSQQVASELLHRTSEVIKEVKLNLN</sequence>
<gene>
    <name evidence="1" type="ORF">S01H4_21568</name>
</gene>
<evidence type="ECO:0008006" key="2">
    <source>
        <dbReference type="Google" id="ProtNLM"/>
    </source>
</evidence>
<feature type="non-terminal residue" evidence="1">
    <location>
        <position position="1"/>
    </location>
</feature>
<name>X1AG37_9ZZZZ</name>
<dbReference type="AlphaFoldDB" id="X1AG37"/>
<protein>
    <recommendedName>
        <fullName evidence="2">Cobalamin-independent methionine synthase MetE C-terminal/archaeal domain-containing protein</fullName>
    </recommendedName>
</protein>